<dbReference type="Proteomes" id="UP000194236">
    <property type="component" value="Unassembled WGS sequence"/>
</dbReference>
<protein>
    <submittedName>
        <fullName evidence="1">Uncharacterized protein</fullName>
    </submittedName>
</protein>
<organism evidence="1 2">
    <name type="scientific">Euroglyphus maynei</name>
    <name type="common">Mayne's house dust mite</name>
    <dbReference type="NCBI Taxonomy" id="6958"/>
    <lineage>
        <taxon>Eukaryota</taxon>
        <taxon>Metazoa</taxon>
        <taxon>Ecdysozoa</taxon>
        <taxon>Arthropoda</taxon>
        <taxon>Chelicerata</taxon>
        <taxon>Arachnida</taxon>
        <taxon>Acari</taxon>
        <taxon>Acariformes</taxon>
        <taxon>Sarcoptiformes</taxon>
        <taxon>Astigmata</taxon>
        <taxon>Psoroptidia</taxon>
        <taxon>Analgoidea</taxon>
        <taxon>Pyroglyphidae</taxon>
        <taxon>Pyroglyphinae</taxon>
        <taxon>Euroglyphus</taxon>
    </lineage>
</organism>
<reference evidence="1 2" key="1">
    <citation type="submission" date="2017-03" db="EMBL/GenBank/DDBJ databases">
        <title>Genome Survey of Euroglyphus maynei.</title>
        <authorList>
            <person name="Arlian L.G."/>
            <person name="Morgan M.S."/>
            <person name="Rider S.D."/>
        </authorList>
    </citation>
    <scope>NUCLEOTIDE SEQUENCE [LARGE SCALE GENOMIC DNA]</scope>
    <source>
        <strain evidence="1">Arlian Lab</strain>
        <tissue evidence="1">Whole body</tissue>
    </source>
</reference>
<gene>
    <name evidence="1" type="ORF">BLA29_010579</name>
</gene>
<comment type="caution">
    <text evidence="1">The sequence shown here is derived from an EMBL/GenBank/DDBJ whole genome shotgun (WGS) entry which is preliminary data.</text>
</comment>
<dbReference type="AlphaFoldDB" id="A0A1Y3AVG6"/>
<name>A0A1Y3AVG6_EURMA</name>
<feature type="non-terminal residue" evidence="1">
    <location>
        <position position="204"/>
    </location>
</feature>
<proteinExistence type="predicted"/>
<keyword evidence="2" id="KW-1185">Reference proteome</keyword>
<accession>A0A1Y3AVG6</accession>
<sequence length="204" mass="23098">MISHYIVANPQIRGNMNKIMEIKRLLPSRDRHIIESLDLTTCNMTTLLNELDNHYVNPNRIVPAIVNRIRRTPFLPQKPSEKEWEAMVELVIIMRKILSKPTLVAETRGLIGVLLQKVDDSHFMNIGNRREMTLDQILEYLKVGLDRKRIACSLIANSTAPIRQYNGTSNQPGKSTNKNVMVATSSSSGCMFGDGDHKTENCPL</sequence>
<dbReference type="EMBL" id="MUJZ01055985">
    <property type="protein sequence ID" value="OTF72471.1"/>
    <property type="molecule type" value="Genomic_DNA"/>
</dbReference>
<evidence type="ECO:0000313" key="1">
    <source>
        <dbReference type="EMBL" id="OTF72471.1"/>
    </source>
</evidence>
<evidence type="ECO:0000313" key="2">
    <source>
        <dbReference type="Proteomes" id="UP000194236"/>
    </source>
</evidence>